<feature type="transmembrane region" description="Helical" evidence="2">
    <location>
        <begin position="177"/>
        <end position="194"/>
    </location>
</feature>
<accession>A0A8T4GIA6</accession>
<evidence type="ECO:0000256" key="1">
    <source>
        <dbReference type="SAM" id="MobiDB-lite"/>
    </source>
</evidence>
<dbReference type="RefSeq" id="WP_209485184.1">
    <property type="nucleotide sequence ID" value="NZ_JAGGKQ010000011.1"/>
</dbReference>
<evidence type="ECO:0000313" key="5">
    <source>
        <dbReference type="Proteomes" id="UP000823588"/>
    </source>
</evidence>
<feature type="domain" description="CAAX prenyl protease 2/Lysostaphin resistance protein A-like" evidence="3">
    <location>
        <begin position="180"/>
        <end position="271"/>
    </location>
</feature>
<feature type="transmembrane region" description="Helical" evidence="2">
    <location>
        <begin position="129"/>
        <end position="149"/>
    </location>
</feature>
<evidence type="ECO:0000313" key="4">
    <source>
        <dbReference type="EMBL" id="MBP1922745.1"/>
    </source>
</evidence>
<dbReference type="GO" id="GO:0004175">
    <property type="term" value="F:endopeptidase activity"/>
    <property type="evidence" value="ECO:0007669"/>
    <property type="project" value="UniProtKB-ARBA"/>
</dbReference>
<sequence>MTDWATFAVATVALTLLLLSFTRRSQRTLERIRIVDDASDLAGEPADASADDDATAASDAAPDAASDAAPDAAAPADTVSHDPDRRSEPTLTTTLLLANLTVSQGVALGALVAVAWWTGVPASAFGLDVVPASFVLGWGVAAGVALYAGNEVAAALGTRVGATAPERLREAMAPTDARGWAFLLVVVLPVIALFEEALFRGALIGAFAVGFEIDPWLLAVASSIAFGLGHGAQGRLGIAVTGVLGFALATLFVYTGSLLVVVVAHYVVNALEFVVREGLEYEPAAALR</sequence>
<dbReference type="PANTHER" id="PTHR36435:SF1">
    <property type="entry name" value="CAAX AMINO TERMINAL PROTEASE FAMILY PROTEIN"/>
    <property type="match status" value="1"/>
</dbReference>
<keyword evidence="2" id="KW-0812">Transmembrane</keyword>
<dbReference type="PANTHER" id="PTHR36435">
    <property type="entry name" value="SLR1288 PROTEIN"/>
    <property type="match status" value="1"/>
</dbReference>
<reference evidence="4" key="1">
    <citation type="submission" date="2021-03" db="EMBL/GenBank/DDBJ databases">
        <title>Genomic Encyclopedia of Type Strains, Phase IV (KMG-IV): sequencing the most valuable type-strain genomes for metagenomic binning, comparative biology and taxonomic classification.</title>
        <authorList>
            <person name="Goeker M."/>
        </authorList>
    </citation>
    <scope>NUCLEOTIDE SEQUENCE</scope>
    <source>
        <strain evidence="4">DSM 23564</strain>
    </source>
</reference>
<protein>
    <submittedName>
        <fullName evidence="4">Membrane protease YdiL (CAAX protease family)</fullName>
    </submittedName>
</protein>
<dbReference type="EMBL" id="JAGGKQ010000011">
    <property type="protein sequence ID" value="MBP1922745.1"/>
    <property type="molecule type" value="Genomic_DNA"/>
</dbReference>
<keyword evidence="2" id="KW-0472">Membrane</keyword>
<keyword evidence="4" id="KW-0645">Protease</keyword>
<comment type="caution">
    <text evidence="4">The sequence shown here is derived from an EMBL/GenBank/DDBJ whole genome shotgun (WGS) entry which is preliminary data.</text>
</comment>
<feature type="transmembrane region" description="Helical" evidence="2">
    <location>
        <begin position="206"/>
        <end position="229"/>
    </location>
</feature>
<dbReference type="GO" id="GO:0080120">
    <property type="term" value="P:CAAX-box protein maturation"/>
    <property type="evidence" value="ECO:0007669"/>
    <property type="project" value="UniProtKB-ARBA"/>
</dbReference>
<feature type="transmembrane region" description="Helical" evidence="2">
    <location>
        <begin position="95"/>
        <end position="117"/>
    </location>
</feature>
<dbReference type="InterPro" id="IPR003675">
    <property type="entry name" value="Rce1/LyrA-like_dom"/>
</dbReference>
<dbReference type="InterPro" id="IPR052710">
    <property type="entry name" value="CAAX_protease"/>
</dbReference>
<evidence type="ECO:0000256" key="2">
    <source>
        <dbReference type="SAM" id="Phobius"/>
    </source>
</evidence>
<dbReference type="OrthoDB" id="214851at2157"/>
<keyword evidence="2" id="KW-1133">Transmembrane helix</keyword>
<dbReference type="GO" id="GO:0006508">
    <property type="term" value="P:proteolysis"/>
    <property type="evidence" value="ECO:0007669"/>
    <property type="project" value="UniProtKB-KW"/>
</dbReference>
<dbReference type="Proteomes" id="UP000823588">
    <property type="component" value="Unassembled WGS sequence"/>
</dbReference>
<organism evidence="4 5">
    <name type="scientific">Halorubrum alkaliphilum</name>
    <dbReference type="NCBI Taxonomy" id="261290"/>
    <lineage>
        <taxon>Archaea</taxon>
        <taxon>Methanobacteriati</taxon>
        <taxon>Methanobacteriota</taxon>
        <taxon>Stenosarchaea group</taxon>
        <taxon>Halobacteria</taxon>
        <taxon>Halobacteriales</taxon>
        <taxon>Haloferacaceae</taxon>
        <taxon>Halorubrum</taxon>
    </lineage>
</organism>
<feature type="region of interest" description="Disordered" evidence="1">
    <location>
        <begin position="42"/>
        <end position="88"/>
    </location>
</feature>
<gene>
    <name evidence="4" type="ORF">J2751_001759</name>
</gene>
<feature type="compositionally biased region" description="Low complexity" evidence="1">
    <location>
        <begin position="55"/>
        <end position="78"/>
    </location>
</feature>
<dbReference type="Pfam" id="PF02517">
    <property type="entry name" value="Rce1-like"/>
    <property type="match status" value="1"/>
</dbReference>
<feature type="transmembrane region" description="Helical" evidence="2">
    <location>
        <begin position="6"/>
        <end position="23"/>
    </location>
</feature>
<feature type="transmembrane region" description="Helical" evidence="2">
    <location>
        <begin position="236"/>
        <end position="268"/>
    </location>
</feature>
<name>A0A8T4GIA6_9EURY</name>
<evidence type="ECO:0000259" key="3">
    <source>
        <dbReference type="Pfam" id="PF02517"/>
    </source>
</evidence>
<dbReference type="AlphaFoldDB" id="A0A8T4GIA6"/>
<proteinExistence type="predicted"/>
<keyword evidence="4" id="KW-0378">Hydrolase</keyword>
<keyword evidence="5" id="KW-1185">Reference proteome</keyword>
<feature type="compositionally biased region" description="Basic and acidic residues" evidence="1">
    <location>
        <begin position="79"/>
        <end position="88"/>
    </location>
</feature>